<dbReference type="SUPFAM" id="SSF88723">
    <property type="entry name" value="PIN domain-like"/>
    <property type="match status" value="1"/>
</dbReference>
<dbReference type="Proteomes" id="UP000238924">
    <property type="component" value="Unassembled WGS sequence"/>
</dbReference>
<dbReference type="InterPro" id="IPR029060">
    <property type="entry name" value="PIN-like_dom_sf"/>
</dbReference>
<protein>
    <recommendedName>
        <fullName evidence="1">PIN domain-containing protein</fullName>
    </recommendedName>
</protein>
<name>A0ABX5B2K8_9SPIR</name>
<organism evidence="2 3">
    <name type="scientific">Brachyspira murdochii</name>
    <dbReference type="NCBI Taxonomy" id="84378"/>
    <lineage>
        <taxon>Bacteria</taxon>
        <taxon>Pseudomonadati</taxon>
        <taxon>Spirochaetota</taxon>
        <taxon>Spirochaetia</taxon>
        <taxon>Brachyspirales</taxon>
        <taxon>Brachyspiraceae</taxon>
        <taxon>Brachyspira</taxon>
    </lineage>
</organism>
<dbReference type="Gene3D" id="3.40.50.1010">
    <property type="entry name" value="5'-nuclease"/>
    <property type="match status" value="1"/>
</dbReference>
<dbReference type="Pfam" id="PF01850">
    <property type="entry name" value="PIN"/>
    <property type="match status" value="1"/>
</dbReference>
<evidence type="ECO:0000313" key="2">
    <source>
        <dbReference type="EMBL" id="PPS21069.1"/>
    </source>
</evidence>
<sequence>MNNKLINVCCLPDTSAISCILSSQDNKLNIHEEERINSLRILKEEINDFVISALVIHELVLGLEEKYLKDDAFIIIMNYIKSYFNSLKIEPLGTKSLKKYREIYNENKFLNKDRAKHKVDALIISNASSYAELNADRYSDFWFLTEDKTLLKYKVNNLKIYSLSDAVKATGRLI</sequence>
<reference evidence="2 3" key="1">
    <citation type="submission" date="2014-04" db="EMBL/GenBank/DDBJ databases">
        <title>Whole genome sequence of 'Brachyspira hampsonii' D13-03603F2.</title>
        <authorList>
            <person name="Patterson A.H."/>
            <person name="Chaban B."/>
            <person name="Fernando C."/>
            <person name="Harding J.C."/>
            <person name="Hill J.E."/>
        </authorList>
    </citation>
    <scope>NUCLEOTIDE SEQUENCE [LARGE SCALE GENOMIC DNA]</scope>
    <source>
        <strain evidence="2 3">D13-03603F2</strain>
    </source>
</reference>
<evidence type="ECO:0000313" key="3">
    <source>
        <dbReference type="Proteomes" id="UP000238924"/>
    </source>
</evidence>
<dbReference type="EMBL" id="JJMJ01000236">
    <property type="protein sequence ID" value="PPS21069.1"/>
    <property type="molecule type" value="Genomic_DNA"/>
</dbReference>
<accession>A0ABX5B2K8</accession>
<keyword evidence="3" id="KW-1185">Reference proteome</keyword>
<evidence type="ECO:0000259" key="1">
    <source>
        <dbReference type="Pfam" id="PF01850"/>
    </source>
</evidence>
<feature type="domain" description="PIN" evidence="1">
    <location>
        <begin position="11"/>
        <end position="130"/>
    </location>
</feature>
<dbReference type="RefSeq" id="WP_104619083.1">
    <property type="nucleotide sequence ID" value="NZ_JJMJ01000236.1"/>
</dbReference>
<proteinExistence type="predicted"/>
<dbReference type="InterPro" id="IPR002716">
    <property type="entry name" value="PIN_dom"/>
</dbReference>
<gene>
    <name evidence="2" type="ORF">DJ52_13100</name>
</gene>
<comment type="caution">
    <text evidence="2">The sequence shown here is derived from an EMBL/GenBank/DDBJ whole genome shotgun (WGS) entry which is preliminary data.</text>
</comment>